<sequence>MDDEVDVDIEGDEFQSTVSEIDEGCLAQEQFIQSAWKSSAGILPWELDSSISPENRQVIEKMLLEEQYYLTGEKVHNHIWDSNSSSKSKAKKPPVKTSASASSASSRWSKQEKELFENGLAQFGRRWTKIAKLVGSRSVLQVKSYARQYFKHKAKSEPRAAASSAGLLKLQHAQPASSTLANTVRIEKLSDEEDEEVDITDDLCNDGDSDHKPPVDNSSESEGLEGIPTQTENPKEEQDNGLVYELGSS</sequence>
<evidence type="ECO:0000256" key="5">
    <source>
        <dbReference type="ARBA" id="ARBA00023015"/>
    </source>
</evidence>
<feature type="domain" description="HTH myb-type" evidence="13">
    <location>
        <begin position="107"/>
        <end position="154"/>
    </location>
</feature>
<keyword evidence="1" id="KW-0645">Protease</keyword>
<feature type="region of interest" description="Disordered" evidence="10">
    <location>
        <begin position="80"/>
        <end position="108"/>
    </location>
</feature>
<evidence type="ECO:0000259" key="13">
    <source>
        <dbReference type="PROSITE" id="PS51294"/>
    </source>
</evidence>
<dbReference type="SMART" id="SM00717">
    <property type="entry name" value="SANT"/>
    <property type="match status" value="1"/>
</dbReference>
<dbReference type="GO" id="GO:0042393">
    <property type="term" value="F:histone binding"/>
    <property type="evidence" value="ECO:0007669"/>
    <property type="project" value="TreeGrafter"/>
</dbReference>
<proteinExistence type="predicted"/>
<organism evidence="14 15">
    <name type="scientific">Takifugu bimaculatus</name>
    <dbReference type="NCBI Taxonomy" id="433685"/>
    <lineage>
        <taxon>Eukaryota</taxon>
        <taxon>Metazoa</taxon>
        <taxon>Chordata</taxon>
        <taxon>Craniata</taxon>
        <taxon>Vertebrata</taxon>
        <taxon>Euteleostomi</taxon>
        <taxon>Actinopterygii</taxon>
        <taxon>Neopterygii</taxon>
        <taxon>Teleostei</taxon>
        <taxon>Neoteleostei</taxon>
        <taxon>Acanthomorphata</taxon>
        <taxon>Eupercaria</taxon>
        <taxon>Tetraodontiformes</taxon>
        <taxon>Tetradontoidea</taxon>
        <taxon>Tetraodontidae</taxon>
        <taxon>Takifugu</taxon>
    </lineage>
</organism>
<keyword evidence="5" id="KW-0805">Transcription regulation</keyword>
<accession>A0A4Z2B545</accession>
<dbReference type="GO" id="GO:0046872">
    <property type="term" value="F:metal ion binding"/>
    <property type="evidence" value="ECO:0007669"/>
    <property type="project" value="UniProtKB-KW"/>
</dbReference>
<keyword evidence="15" id="KW-1185">Reference proteome</keyword>
<feature type="compositionally biased region" description="Low complexity" evidence="10">
    <location>
        <begin position="95"/>
        <end position="108"/>
    </location>
</feature>
<dbReference type="AlphaFoldDB" id="A0A4Z2B545"/>
<dbReference type="InterPro" id="IPR001005">
    <property type="entry name" value="SANT/Myb"/>
</dbReference>
<dbReference type="Proteomes" id="UP000516260">
    <property type="component" value="Chromosome 6"/>
</dbReference>
<dbReference type="InterPro" id="IPR017930">
    <property type="entry name" value="Myb_dom"/>
</dbReference>
<feature type="domain" description="Myb-like" evidence="11">
    <location>
        <begin position="100"/>
        <end position="150"/>
    </location>
</feature>
<dbReference type="GO" id="GO:0006508">
    <property type="term" value="P:proteolysis"/>
    <property type="evidence" value="ECO:0007669"/>
    <property type="project" value="UniProtKB-KW"/>
</dbReference>
<dbReference type="GO" id="GO:0008237">
    <property type="term" value="F:metallopeptidase activity"/>
    <property type="evidence" value="ECO:0007669"/>
    <property type="project" value="UniProtKB-KW"/>
</dbReference>
<feature type="region of interest" description="Disordered" evidence="10">
    <location>
        <begin position="187"/>
        <end position="249"/>
    </location>
</feature>
<keyword evidence="6" id="KW-0482">Metalloprotease</keyword>
<evidence type="ECO:0000259" key="11">
    <source>
        <dbReference type="PROSITE" id="PS50090"/>
    </source>
</evidence>
<evidence type="ECO:0000259" key="12">
    <source>
        <dbReference type="PROSITE" id="PS51293"/>
    </source>
</evidence>
<feature type="domain" description="SANT" evidence="12">
    <location>
        <begin position="103"/>
        <end position="154"/>
    </location>
</feature>
<dbReference type="PROSITE" id="PS51293">
    <property type="entry name" value="SANT"/>
    <property type="match status" value="1"/>
</dbReference>
<keyword evidence="3" id="KW-0378">Hydrolase</keyword>
<evidence type="ECO:0000256" key="3">
    <source>
        <dbReference type="ARBA" id="ARBA00022801"/>
    </source>
</evidence>
<dbReference type="PROSITE" id="PS51294">
    <property type="entry name" value="HTH_MYB"/>
    <property type="match status" value="1"/>
</dbReference>
<dbReference type="CDD" id="cd00167">
    <property type="entry name" value="SANT"/>
    <property type="match status" value="1"/>
</dbReference>
<dbReference type="Gene3D" id="1.10.10.60">
    <property type="entry name" value="Homeodomain-like"/>
    <property type="match status" value="1"/>
</dbReference>
<reference evidence="14 15" key="1">
    <citation type="submission" date="2019-04" db="EMBL/GenBank/DDBJ databases">
        <title>The sequence and de novo assembly of Takifugu bimaculatus genome using PacBio and Hi-C technologies.</title>
        <authorList>
            <person name="Xu P."/>
            <person name="Liu B."/>
            <person name="Zhou Z."/>
        </authorList>
    </citation>
    <scope>NUCLEOTIDE SEQUENCE [LARGE SCALE GENOMIC DNA]</scope>
    <source>
        <strain evidence="14">TB-2018</strain>
        <tissue evidence="14">Muscle</tissue>
    </source>
</reference>
<keyword evidence="9" id="KW-0539">Nucleus</keyword>
<evidence type="ECO:0000313" key="14">
    <source>
        <dbReference type="EMBL" id="TNM87481.1"/>
    </source>
</evidence>
<feature type="compositionally biased region" description="Acidic residues" evidence="10">
    <location>
        <begin position="190"/>
        <end position="207"/>
    </location>
</feature>
<protein>
    <submittedName>
        <fullName evidence="14">Uncharacterized protein</fullName>
    </submittedName>
</protein>
<gene>
    <name evidence="14" type="ORF">fugu_005702</name>
</gene>
<dbReference type="FunFam" id="1.10.10.60:FF:000151">
    <property type="entry name" value="histone H2A deubiquitinase MYSM1 isoform X2"/>
    <property type="match status" value="1"/>
</dbReference>
<keyword evidence="8" id="KW-0804">Transcription</keyword>
<keyword evidence="2" id="KW-0479">Metal-binding</keyword>
<keyword evidence="4" id="KW-0862">Zinc</keyword>
<comment type="caution">
    <text evidence="14">The sequence shown here is derived from an EMBL/GenBank/DDBJ whole genome shotgun (WGS) entry which is preliminary data.</text>
</comment>
<dbReference type="Pfam" id="PF00249">
    <property type="entry name" value="Myb_DNA-binding"/>
    <property type="match status" value="1"/>
</dbReference>
<evidence type="ECO:0000256" key="7">
    <source>
        <dbReference type="ARBA" id="ARBA00023125"/>
    </source>
</evidence>
<dbReference type="GO" id="GO:0006338">
    <property type="term" value="P:chromatin remodeling"/>
    <property type="evidence" value="ECO:0007669"/>
    <property type="project" value="TreeGrafter"/>
</dbReference>
<evidence type="ECO:0000256" key="4">
    <source>
        <dbReference type="ARBA" id="ARBA00022833"/>
    </source>
</evidence>
<dbReference type="InterPro" id="IPR017884">
    <property type="entry name" value="SANT_dom"/>
</dbReference>
<dbReference type="GO" id="GO:0003713">
    <property type="term" value="F:transcription coactivator activity"/>
    <property type="evidence" value="ECO:0007669"/>
    <property type="project" value="TreeGrafter"/>
</dbReference>
<dbReference type="SUPFAM" id="SSF46689">
    <property type="entry name" value="Homeodomain-like"/>
    <property type="match status" value="1"/>
</dbReference>
<dbReference type="PANTHER" id="PTHR12802:SF155">
    <property type="entry name" value="DEUBIQUITINASE MYSM1"/>
    <property type="match status" value="1"/>
</dbReference>
<dbReference type="PROSITE" id="PS50090">
    <property type="entry name" value="MYB_LIKE"/>
    <property type="match status" value="1"/>
</dbReference>
<evidence type="ECO:0000256" key="2">
    <source>
        <dbReference type="ARBA" id="ARBA00022723"/>
    </source>
</evidence>
<evidence type="ECO:0000313" key="15">
    <source>
        <dbReference type="Proteomes" id="UP000516260"/>
    </source>
</evidence>
<dbReference type="GO" id="GO:0045944">
    <property type="term" value="P:positive regulation of transcription by RNA polymerase II"/>
    <property type="evidence" value="ECO:0007669"/>
    <property type="project" value="TreeGrafter"/>
</dbReference>
<dbReference type="GO" id="GO:0003677">
    <property type="term" value="F:DNA binding"/>
    <property type="evidence" value="ECO:0007669"/>
    <property type="project" value="UniProtKB-KW"/>
</dbReference>
<evidence type="ECO:0000256" key="8">
    <source>
        <dbReference type="ARBA" id="ARBA00023163"/>
    </source>
</evidence>
<name>A0A4Z2B545_9TELE</name>
<evidence type="ECO:0000256" key="9">
    <source>
        <dbReference type="ARBA" id="ARBA00023242"/>
    </source>
</evidence>
<evidence type="ECO:0000256" key="6">
    <source>
        <dbReference type="ARBA" id="ARBA00023049"/>
    </source>
</evidence>
<evidence type="ECO:0000256" key="10">
    <source>
        <dbReference type="SAM" id="MobiDB-lite"/>
    </source>
</evidence>
<dbReference type="PANTHER" id="PTHR12802">
    <property type="entry name" value="SWI/SNF COMPLEX-RELATED"/>
    <property type="match status" value="1"/>
</dbReference>
<keyword evidence="7" id="KW-0238">DNA-binding</keyword>
<evidence type="ECO:0000256" key="1">
    <source>
        <dbReference type="ARBA" id="ARBA00022670"/>
    </source>
</evidence>
<dbReference type="EMBL" id="SWLE01000019">
    <property type="protein sequence ID" value="TNM87481.1"/>
    <property type="molecule type" value="Genomic_DNA"/>
</dbReference>
<dbReference type="InterPro" id="IPR009057">
    <property type="entry name" value="Homeodomain-like_sf"/>
</dbReference>